<gene>
    <name evidence="4" type="ORF">ACFOGJ_21280</name>
</gene>
<dbReference type="InterPro" id="IPR024282">
    <property type="entry name" value="DUF3376"/>
</dbReference>
<keyword evidence="5" id="KW-1185">Reference proteome</keyword>
<evidence type="ECO:0000256" key="1">
    <source>
        <dbReference type="ARBA" id="ARBA00023098"/>
    </source>
</evidence>
<dbReference type="NCBIfam" id="TIGR03607">
    <property type="entry name" value="patatin-like protein"/>
    <property type="match status" value="1"/>
</dbReference>
<dbReference type="Pfam" id="PF11856">
    <property type="entry name" value="DUF3376"/>
    <property type="match status" value="1"/>
</dbReference>
<accession>A0ABV7L539</accession>
<name>A0ABV7L539_9PROT</name>
<dbReference type="Gene3D" id="3.40.1090.10">
    <property type="entry name" value="Cytosolic phospholipase A2 catalytic domain"/>
    <property type="match status" value="1"/>
</dbReference>
<dbReference type="InterPro" id="IPR019894">
    <property type="entry name" value="Patatin-related_protein"/>
</dbReference>
<feature type="domain" description="PNPLA" evidence="2">
    <location>
        <begin position="67"/>
        <end position="346"/>
    </location>
</feature>
<dbReference type="Proteomes" id="UP001595528">
    <property type="component" value="Unassembled WGS sequence"/>
</dbReference>
<keyword evidence="1" id="KW-0443">Lipid metabolism</keyword>
<comment type="caution">
    <text evidence="4">The sequence shown here is derived from an EMBL/GenBank/DDBJ whole genome shotgun (WGS) entry which is preliminary data.</text>
</comment>
<evidence type="ECO:0000313" key="4">
    <source>
        <dbReference type="EMBL" id="MFC3229796.1"/>
    </source>
</evidence>
<protein>
    <submittedName>
        <fullName evidence="4">Patatin-like protein</fullName>
    </submittedName>
</protein>
<sequence>MRETELRLALVCYGGISLAVYMHGITKEVLKLVRASAALRPGGPAPRRWHEDSEPVYRDLLQRIGAHVDLRVVVDVVAGASAGGINGIILARALAHDLPLEPLTALWLKNADISELIAPENIARPWSKWYMRPVIWGANMRGLERLAGDTETQEKLSTFLRSRWFKPPFEGTILARMLLDGCDAMDEAADAAGGSRADDAPFSLMPPGHRMDLFVSVTDFYGYRQLIRLHDPAEIVEREHRHVLDFTYRRALDGREESDFGRESVPGLVFAARATSSYPGAFPPAQIAEIDQVIAARGRAWPRRGHFLAHCFEAYRAHDPVYGTDPEKTAFIDGSVLKNKPFAEAIAAIRARPADRQVDRRIVYIEPTPRRPAPPPSGKVPGWFRTIRAALSDIPRNEPVRDDLAWISEHAEQVKELRAVIAASWPRIEALVQGITGRRRLLKPRPADFTKWRNAAHRATAREVGFLYGGYRRRQVAAATVQVTEIVTQLTGWAADGAEAAAFARNLADWQSAHGLALEQDFDDLPPATDPMEGALAFLRSFDVDYRLRRVRGLIQAVNERYAELADDAEADRHRGLLNDAKRSLYQELEALRHMRLGRLDNREALAAQFDGLPPPGDPEAVARTGSALQSLAAAMVLETSSERLDALLAGISAERVARAMLRPVHVAYIGFAFIDLLMFTMTHWEDVGELDEIRVDRISPEDADSIRPGGAEACLKGIRFGSFGAFFSRASRENDYLWGRLHAVDRLMDIVCDAAGPQAAPDAAAREALKRDAFRAILAAERPALRQIPELFDAIEAELAARKGES</sequence>
<dbReference type="InterPro" id="IPR002641">
    <property type="entry name" value="PNPLA_dom"/>
</dbReference>
<dbReference type="SUPFAM" id="SSF52151">
    <property type="entry name" value="FabD/lysophospholipase-like"/>
    <property type="match status" value="1"/>
</dbReference>
<dbReference type="RefSeq" id="WP_379904336.1">
    <property type="nucleotide sequence ID" value="NZ_JBHRTR010000034.1"/>
</dbReference>
<evidence type="ECO:0000259" key="2">
    <source>
        <dbReference type="Pfam" id="PF01734"/>
    </source>
</evidence>
<dbReference type="EMBL" id="JBHRTR010000034">
    <property type="protein sequence ID" value="MFC3229796.1"/>
    <property type="molecule type" value="Genomic_DNA"/>
</dbReference>
<feature type="domain" description="DUF3376" evidence="3">
    <location>
        <begin position="651"/>
        <end position="780"/>
    </location>
</feature>
<dbReference type="Pfam" id="PF01734">
    <property type="entry name" value="Patatin"/>
    <property type="match status" value="1"/>
</dbReference>
<reference evidence="5" key="1">
    <citation type="journal article" date="2019" name="Int. J. Syst. Evol. Microbiol.">
        <title>The Global Catalogue of Microorganisms (GCM) 10K type strain sequencing project: providing services to taxonomists for standard genome sequencing and annotation.</title>
        <authorList>
            <consortium name="The Broad Institute Genomics Platform"/>
            <consortium name="The Broad Institute Genome Sequencing Center for Infectious Disease"/>
            <person name="Wu L."/>
            <person name="Ma J."/>
        </authorList>
    </citation>
    <scope>NUCLEOTIDE SEQUENCE [LARGE SCALE GENOMIC DNA]</scope>
    <source>
        <strain evidence="5">KCTC 42964</strain>
    </source>
</reference>
<evidence type="ECO:0000259" key="3">
    <source>
        <dbReference type="Pfam" id="PF11856"/>
    </source>
</evidence>
<proteinExistence type="predicted"/>
<evidence type="ECO:0000313" key="5">
    <source>
        <dbReference type="Proteomes" id="UP001595528"/>
    </source>
</evidence>
<dbReference type="InterPro" id="IPR016035">
    <property type="entry name" value="Acyl_Trfase/lysoPLipase"/>
</dbReference>
<organism evidence="4 5">
    <name type="scientific">Marinibaculum pumilum</name>
    <dbReference type="NCBI Taxonomy" id="1766165"/>
    <lineage>
        <taxon>Bacteria</taxon>
        <taxon>Pseudomonadati</taxon>
        <taxon>Pseudomonadota</taxon>
        <taxon>Alphaproteobacteria</taxon>
        <taxon>Rhodospirillales</taxon>
        <taxon>Rhodospirillaceae</taxon>
        <taxon>Marinibaculum</taxon>
    </lineage>
</organism>